<dbReference type="InterPro" id="IPR001845">
    <property type="entry name" value="HTH_ArsR_DNA-bd_dom"/>
</dbReference>
<sequence>MSGAVLLDTKERILELLLGGKKSALALSKELGIRESAVRAHLEALRGEGLVLSVLERLGRGRPKKLYGLTEKGLERFPKRYDEVLELLVREIEREDAGRASRYMRDVAKQLAHGLLGELAAPVDVREAAELLNSLGFHTSYSQTNGKAAITSANCILRRVALKHPTHMCTGLHTWLIEELTGKEGVKLEKCMAYGDEVCVHTASITNQRTS</sequence>
<protein>
    <recommendedName>
        <fullName evidence="1">HTH arsR-type domain-containing protein</fullName>
    </recommendedName>
</protein>
<evidence type="ECO:0000259" key="1">
    <source>
        <dbReference type="Pfam" id="PF01022"/>
    </source>
</evidence>
<dbReference type="InterPro" id="IPR036390">
    <property type="entry name" value="WH_DNA-bd_sf"/>
</dbReference>
<dbReference type="PANTHER" id="PTHR38600:SF2">
    <property type="entry name" value="SLL0088 PROTEIN"/>
    <property type="match status" value="1"/>
</dbReference>
<gene>
    <name evidence="2" type="ORF">B9Q04_02290</name>
</gene>
<dbReference type="SUPFAM" id="SSF46785">
    <property type="entry name" value="Winged helix' DNA-binding domain"/>
    <property type="match status" value="1"/>
</dbReference>
<evidence type="ECO:0000313" key="2">
    <source>
        <dbReference type="EMBL" id="PSO09073.1"/>
    </source>
</evidence>
<name>A0A2R6CDU7_9ARCH</name>
<dbReference type="AlphaFoldDB" id="A0A2R6CDU7"/>
<dbReference type="CDD" id="cd00090">
    <property type="entry name" value="HTH_ARSR"/>
    <property type="match status" value="1"/>
</dbReference>
<comment type="caution">
    <text evidence="2">The sequence shown here is derived from an EMBL/GenBank/DDBJ whole genome shotgun (WGS) entry which is preliminary data.</text>
</comment>
<accession>A0A2R6CDU7</accession>
<dbReference type="Pfam" id="PF01022">
    <property type="entry name" value="HTH_5"/>
    <property type="match status" value="1"/>
</dbReference>
<reference evidence="2 3" key="1">
    <citation type="submission" date="2017-04" db="EMBL/GenBank/DDBJ databases">
        <title>Novel microbial lineages endemic to geothermal iron-oxide mats fill important gaps in the evolutionary history of Archaea.</title>
        <authorList>
            <person name="Jay Z.J."/>
            <person name="Beam J.P."/>
            <person name="Dlakic M."/>
            <person name="Rusch D.B."/>
            <person name="Kozubal M.A."/>
            <person name="Inskeep W.P."/>
        </authorList>
    </citation>
    <scope>NUCLEOTIDE SEQUENCE [LARGE SCALE GENOMIC DNA]</scope>
    <source>
        <strain evidence="2">BE_D</strain>
    </source>
</reference>
<evidence type="ECO:0000313" key="3">
    <source>
        <dbReference type="Proteomes" id="UP000242015"/>
    </source>
</evidence>
<proteinExistence type="predicted"/>
<feature type="domain" description="HTH arsR-type" evidence="1">
    <location>
        <begin position="9"/>
        <end position="51"/>
    </location>
</feature>
<organism evidence="2 3">
    <name type="scientific">Candidatus Marsarchaeota G2 archaeon BE_D</name>
    <dbReference type="NCBI Taxonomy" id="1978158"/>
    <lineage>
        <taxon>Archaea</taxon>
        <taxon>Candidatus Marsarchaeota</taxon>
        <taxon>Candidatus Marsarchaeota group 2</taxon>
    </lineage>
</organism>
<dbReference type="EMBL" id="NEXF01000025">
    <property type="protein sequence ID" value="PSO09073.1"/>
    <property type="molecule type" value="Genomic_DNA"/>
</dbReference>
<dbReference type="GO" id="GO:0003700">
    <property type="term" value="F:DNA-binding transcription factor activity"/>
    <property type="evidence" value="ECO:0007669"/>
    <property type="project" value="InterPro"/>
</dbReference>
<dbReference type="Proteomes" id="UP000242015">
    <property type="component" value="Unassembled WGS sequence"/>
</dbReference>
<dbReference type="PANTHER" id="PTHR38600">
    <property type="entry name" value="TRANSCRIPTIONAL REGULATORY PROTEIN"/>
    <property type="match status" value="1"/>
</dbReference>
<dbReference type="InterPro" id="IPR036388">
    <property type="entry name" value="WH-like_DNA-bd_sf"/>
</dbReference>
<dbReference type="Gene3D" id="1.10.10.10">
    <property type="entry name" value="Winged helix-like DNA-binding domain superfamily/Winged helix DNA-binding domain"/>
    <property type="match status" value="1"/>
</dbReference>
<dbReference type="InterPro" id="IPR011991">
    <property type="entry name" value="ArsR-like_HTH"/>
</dbReference>